<name>A0A6P8GW11_CLUHA</name>
<dbReference type="InterPro" id="IPR009060">
    <property type="entry name" value="UBA-like_sf"/>
</dbReference>
<evidence type="ECO:0000313" key="3">
    <source>
        <dbReference type="Proteomes" id="UP000515152"/>
    </source>
</evidence>
<dbReference type="Pfam" id="PF21267">
    <property type="entry name" value="UBAP-1_UBA2"/>
    <property type="match status" value="1"/>
</dbReference>
<dbReference type="CTD" id="100334622"/>
<dbReference type="SUPFAM" id="SSF46934">
    <property type="entry name" value="UBA-like"/>
    <property type="match status" value="1"/>
</dbReference>
<feature type="region of interest" description="Disordered" evidence="1">
    <location>
        <begin position="1"/>
        <end position="146"/>
    </location>
</feature>
<feature type="domain" description="UBA" evidence="2">
    <location>
        <begin position="265"/>
        <end position="308"/>
    </location>
</feature>
<evidence type="ECO:0000313" key="4">
    <source>
        <dbReference type="RefSeq" id="XP_031442708.1"/>
    </source>
</evidence>
<evidence type="ECO:0000256" key="1">
    <source>
        <dbReference type="SAM" id="MobiDB-lite"/>
    </source>
</evidence>
<evidence type="ECO:0000259" key="2">
    <source>
        <dbReference type="PROSITE" id="PS50030"/>
    </source>
</evidence>
<dbReference type="GO" id="GO:0043162">
    <property type="term" value="P:ubiquitin-dependent protein catabolic process via the multivesicular body sorting pathway"/>
    <property type="evidence" value="ECO:0007669"/>
    <property type="project" value="InterPro"/>
</dbReference>
<dbReference type="CDD" id="cd14316">
    <property type="entry name" value="UBA2_UBAP1_like"/>
    <property type="match status" value="1"/>
</dbReference>
<keyword evidence="3" id="KW-1185">Reference proteome</keyword>
<dbReference type="GeneID" id="105893040"/>
<feature type="compositionally biased region" description="Polar residues" evidence="1">
    <location>
        <begin position="95"/>
        <end position="114"/>
    </location>
</feature>
<feature type="compositionally biased region" description="Basic and acidic residues" evidence="1">
    <location>
        <begin position="57"/>
        <end position="69"/>
    </location>
</feature>
<sequence length="310" mass="34815">MMFSSPQESRLASRWSSDLWEPNPRRRSRSLNASQFRSIDGRVRFTISDSEDEDAHGDEGSTSRSRGGDFKNGAGSSRQFLDLPGSRLVPAQPVPSEQKNRSINVRQTSLTTRNPPRAPPQRSLSMYGHSPLPSNQTSVTVPKKSQANISPLPRIRFSKPSLLFLASYPRPPPRCSDPRPLGSQAVMDSSAELLSALSEEERNLVEAITDRGYTLRTAIIALQKTREHSSEQILNYLVACDRLCELGFDAAEVEEALEMFQNCETKAEEFLHLLAQFNEMGFQQHAIKEVLLVHENHRERALEELMARVA</sequence>
<dbReference type="InterPro" id="IPR015940">
    <property type="entry name" value="UBA"/>
</dbReference>
<dbReference type="Proteomes" id="UP000515152">
    <property type="component" value="Chromosome 20"/>
</dbReference>
<protein>
    <submittedName>
        <fullName evidence="4">Ubiquitin-associated protein 1-like</fullName>
    </submittedName>
</protein>
<organism evidence="3 4">
    <name type="scientific">Clupea harengus</name>
    <name type="common">Atlantic herring</name>
    <dbReference type="NCBI Taxonomy" id="7950"/>
    <lineage>
        <taxon>Eukaryota</taxon>
        <taxon>Metazoa</taxon>
        <taxon>Chordata</taxon>
        <taxon>Craniata</taxon>
        <taxon>Vertebrata</taxon>
        <taxon>Euteleostomi</taxon>
        <taxon>Actinopterygii</taxon>
        <taxon>Neopterygii</taxon>
        <taxon>Teleostei</taxon>
        <taxon>Clupei</taxon>
        <taxon>Clupeiformes</taxon>
        <taxon>Clupeoidei</taxon>
        <taxon>Clupeidae</taxon>
        <taxon>Clupea</taxon>
    </lineage>
</organism>
<feature type="compositionally biased region" description="Polar residues" evidence="1">
    <location>
        <begin position="1"/>
        <end position="16"/>
    </location>
</feature>
<dbReference type="KEGG" id="char:105893040"/>
<dbReference type="PANTHER" id="PTHR15960:SF3">
    <property type="entry name" value="UBIQUITIN-ASSOCIATED PROTEIN 1-LIKE"/>
    <property type="match status" value="1"/>
</dbReference>
<dbReference type="AlphaFoldDB" id="A0A6P8GW11"/>
<dbReference type="OrthoDB" id="2018023at2759"/>
<dbReference type="PANTHER" id="PTHR15960">
    <property type="entry name" value="LD44032P"/>
    <property type="match status" value="1"/>
</dbReference>
<dbReference type="Gene3D" id="1.20.120.1920">
    <property type="entry name" value="UBAP1 SOUBA domain"/>
    <property type="match status" value="1"/>
</dbReference>
<dbReference type="RefSeq" id="XP_031442708.1">
    <property type="nucleotide sequence ID" value="XM_031586848.1"/>
</dbReference>
<dbReference type="GO" id="GO:0000813">
    <property type="term" value="C:ESCRT I complex"/>
    <property type="evidence" value="ECO:0007669"/>
    <property type="project" value="InterPro"/>
</dbReference>
<dbReference type="InterPro" id="IPR042575">
    <property type="entry name" value="UBAP1_C"/>
</dbReference>
<accession>A0A6P8GW11</accession>
<dbReference type="InterPro" id="IPR038870">
    <property type="entry name" value="UBAP1"/>
</dbReference>
<feature type="compositionally biased region" description="Polar residues" evidence="1">
    <location>
        <begin position="132"/>
        <end position="146"/>
    </location>
</feature>
<dbReference type="PROSITE" id="PS50030">
    <property type="entry name" value="UBA"/>
    <property type="match status" value="1"/>
</dbReference>
<proteinExistence type="predicted"/>
<dbReference type="InterPro" id="IPR049467">
    <property type="entry name" value="UBAP-1-like_UBA2"/>
</dbReference>
<gene>
    <name evidence="4" type="primary">ubap1lb</name>
</gene>
<reference evidence="4" key="1">
    <citation type="submission" date="2025-08" db="UniProtKB">
        <authorList>
            <consortium name="RefSeq"/>
        </authorList>
    </citation>
    <scope>IDENTIFICATION</scope>
</reference>
<dbReference type="GO" id="GO:0043130">
    <property type="term" value="F:ubiquitin binding"/>
    <property type="evidence" value="ECO:0007669"/>
    <property type="project" value="InterPro"/>
</dbReference>